<dbReference type="InterPro" id="IPR029058">
    <property type="entry name" value="AB_hydrolase_fold"/>
</dbReference>
<dbReference type="Proteomes" id="UP000696280">
    <property type="component" value="Unassembled WGS sequence"/>
</dbReference>
<feature type="compositionally biased region" description="Polar residues" evidence="5">
    <location>
        <begin position="69"/>
        <end position="80"/>
    </location>
</feature>
<evidence type="ECO:0000259" key="7">
    <source>
        <dbReference type="Pfam" id="PF00561"/>
    </source>
</evidence>
<evidence type="ECO:0000313" key="9">
    <source>
        <dbReference type="Proteomes" id="UP000696280"/>
    </source>
</evidence>
<comment type="similarity">
    <text evidence="2">Belongs to the peptidase S33 family.</text>
</comment>
<sequence length="700" mass="78905">MSGPLVYTYIPSGCDAIMRPCWFSPTSSVINGHTGKSLYCSRWNWIMTFLMCPLLHNYCPSPTSRRQKSAVTSQPYQNLDSSLTSKTSPEKSEKSEKFHFVRIMKEKTESTEHLLGDDGEEVTPKYSPRTGSMGSRVATFASILSLILLSYISIILTIDIAKRQSSTDNDLPYSPANSAIRYERRSVWGGHSKYSGPPSAEVDDAWEELLEGLNVRGTKEELTLAGANQTNIVQLADKTGYPVVPLVYHHIHCLDSLRKIHYIEYFRNLGYDTTVTEEHFEHCLETLRKQVMCHADLALLNAEWVKPSDEENHIELRTNTESKCVNWDSIQSWAMERHLVQGGYKVIAGPFDKKKHRVLPISIRLTFQLCGVSIVHELIMPETKTTEGEIPFDAPGAGKPCHTWYKVIGDLHGKKSTSSKVLPLITCHGGPGACHELLGPLADLNTQFGIPVIFYDQIGSGKSTHLREKAGDVTFWNEELFIKEIDNIVDYLGLRDGFDIYGQSWGGMLATRYATLNPIGLRKLIIADAPASVELEQKGEHILRSKLPKDVRDAIEKGEKEGTTDSTEYQDAITIFKRKHVCRIVPEPEELRIAYEHIKEDSTSVDTMWGGDVQEPTGSLKDWNIISELPKINVETFILHGRYDQVQDLAVIPFFELIPKVRWVTLENSSHVGFLEERERYMELLGGFLAGFPDSDSYES</sequence>
<dbReference type="PANTHER" id="PTHR33365">
    <property type="entry name" value="YALI0B05434P"/>
    <property type="match status" value="1"/>
</dbReference>
<keyword evidence="9" id="KW-1185">Reference proteome</keyword>
<dbReference type="SUPFAM" id="SSF53474">
    <property type="entry name" value="alpha/beta-Hydrolases"/>
    <property type="match status" value="1"/>
</dbReference>
<dbReference type="OrthoDB" id="190201at2759"/>
<dbReference type="InterPro" id="IPR021765">
    <property type="entry name" value="UstYa-like"/>
</dbReference>
<dbReference type="AlphaFoldDB" id="A0A9N9L4E0"/>
<evidence type="ECO:0000313" key="8">
    <source>
        <dbReference type="EMBL" id="CAG8957347.1"/>
    </source>
</evidence>
<dbReference type="GO" id="GO:0043386">
    <property type="term" value="P:mycotoxin biosynthetic process"/>
    <property type="evidence" value="ECO:0007669"/>
    <property type="project" value="InterPro"/>
</dbReference>
<feature type="transmembrane region" description="Helical" evidence="6">
    <location>
        <begin position="137"/>
        <end position="158"/>
    </location>
</feature>
<evidence type="ECO:0000256" key="5">
    <source>
        <dbReference type="SAM" id="MobiDB-lite"/>
    </source>
</evidence>
<dbReference type="GO" id="GO:0006508">
    <property type="term" value="P:proteolysis"/>
    <property type="evidence" value="ECO:0007669"/>
    <property type="project" value="InterPro"/>
</dbReference>
<dbReference type="InterPro" id="IPR000073">
    <property type="entry name" value="AB_hydrolase_1"/>
</dbReference>
<dbReference type="PANTHER" id="PTHR33365:SF4">
    <property type="entry name" value="CYCLOCHLOROTINE BIOSYNTHESIS PROTEIN O"/>
    <property type="match status" value="1"/>
</dbReference>
<protein>
    <recommendedName>
        <fullName evidence="7">AB hydrolase-1 domain-containing protein</fullName>
    </recommendedName>
</protein>
<feature type="domain" description="AB hydrolase-1" evidence="7">
    <location>
        <begin position="423"/>
        <end position="677"/>
    </location>
</feature>
<proteinExistence type="inferred from homology"/>
<keyword evidence="6" id="KW-0812">Transmembrane</keyword>
<reference evidence="8" key="1">
    <citation type="submission" date="2021-07" db="EMBL/GenBank/DDBJ databases">
        <authorList>
            <person name="Durling M."/>
        </authorList>
    </citation>
    <scope>NUCLEOTIDE SEQUENCE</scope>
</reference>
<evidence type="ECO:0000256" key="1">
    <source>
        <dbReference type="ARBA" id="ARBA00004685"/>
    </source>
</evidence>
<dbReference type="GO" id="GO:0008233">
    <property type="term" value="F:peptidase activity"/>
    <property type="evidence" value="ECO:0007669"/>
    <property type="project" value="InterPro"/>
</dbReference>
<dbReference type="Pfam" id="PF00561">
    <property type="entry name" value="Abhydrolase_1"/>
    <property type="match status" value="1"/>
</dbReference>
<dbReference type="Gene3D" id="3.40.50.1820">
    <property type="entry name" value="alpha/beta hydrolase"/>
    <property type="match status" value="1"/>
</dbReference>
<name>A0A9N9L4E0_9HELO</name>
<evidence type="ECO:0000256" key="2">
    <source>
        <dbReference type="ARBA" id="ARBA00010088"/>
    </source>
</evidence>
<dbReference type="InterPro" id="IPR002410">
    <property type="entry name" value="Peptidase_S33"/>
</dbReference>
<keyword evidence="3" id="KW-0378">Hydrolase</keyword>
<evidence type="ECO:0000256" key="3">
    <source>
        <dbReference type="ARBA" id="ARBA00022801"/>
    </source>
</evidence>
<organism evidence="8 9">
    <name type="scientific">Hymenoscyphus fraxineus</name>
    <dbReference type="NCBI Taxonomy" id="746836"/>
    <lineage>
        <taxon>Eukaryota</taxon>
        <taxon>Fungi</taxon>
        <taxon>Dikarya</taxon>
        <taxon>Ascomycota</taxon>
        <taxon>Pezizomycotina</taxon>
        <taxon>Leotiomycetes</taxon>
        <taxon>Helotiales</taxon>
        <taxon>Helotiaceae</taxon>
        <taxon>Hymenoscyphus</taxon>
    </lineage>
</organism>
<dbReference type="Pfam" id="PF11807">
    <property type="entry name" value="UstYa"/>
    <property type="match status" value="1"/>
</dbReference>
<accession>A0A9N9L4E0</accession>
<dbReference type="EMBL" id="CAJVRL010000078">
    <property type="protein sequence ID" value="CAG8957347.1"/>
    <property type="molecule type" value="Genomic_DNA"/>
</dbReference>
<dbReference type="PRINTS" id="PR00793">
    <property type="entry name" value="PROAMNOPTASE"/>
</dbReference>
<feature type="region of interest" description="Disordered" evidence="5">
    <location>
        <begin position="69"/>
        <end position="96"/>
    </location>
</feature>
<dbReference type="InterPro" id="IPR005945">
    <property type="entry name" value="Pro_imino_pep"/>
</dbReference>
<evidence type="ECO:0000256" key="4">
    <source>
        <dbReference type="ARBA" id="ARBA00035112"/>
    </source>
</evidence>
<keyword evidence="6" id="KW-1133">Transmembrane helix</keyword>
<dbReference type="NCBIfam" id="TIGR01250">
    <property type="entry name" value="pro_imino_pep_2"/>
    <property type="match status" value="1"/>
</dbReference>
<evidence type="ECO:0000256" key="6">
    <source>
        <dbReference type="SAM" id="Phobius"/>
    </source>
</evidence>
<comment type="similarity">
    <text evidence="4">Belongs to the ustYa family.</text>
</comment>
<comment type="pathway">
    <text evidence="1">Mycotoxin biosynthesis.</text>
</comment>
<keyword evidence="6" id="KW-0472">Membrane</keyword>
<comment type="caution">
    <text evidence="8">The sequence shown here is derived from an EMBL/GenBank/DDBJ whole genome shotgun (WGS) entry which is preliminary data.</text>
</comment>
<gene>
    <name evidence="8" type="ORF">HYFRA_00010773</name>
</gene>